<organism evidence="7 8">
    <name type="scientific">Aliikangiella maris</name>
    <dbReference type="NCBI Taxonomy" id="3162458"/>
    <lineage>
        <taxon>Bacteria</taxon>
        <taxon>Pseudomonadati</taxon>
        <taxon>Pseudomonadota</taxon>
        <taxon>Gammaproteobacteria</taxon>
        <taxon>Oceanospirillales</taxon>
        <taxon>Pleioneaceae</taxon>
        <taxon>Aliikangiella</taxon>
    </lineage>
</organism>
<evidence type="ECO:0000256" key="5">
    <source>
        <dbReference type="ARBA" id="ARBA00023237"/>
    </source>
</evidence>
<dbReference type="InterPro" id="IPR010583">
    <property type="entry name" value="MipA"/>
</dbReference>
<evidence type="ECO:0000313" key="8">
    <source>
        <dbReference type="Proteomes" id="UP001554427"/>
    </source>
</evidence>
<comment type="similarity">
    <text evidence="2">Belongs to the MipA/OmpV family.</text>
</comment>
<comment type="caution">
    <text evidence="7">The sequence shown here is derived from an EMBL/GenBank/DDBJ whole genome shotgun (WGS) entry which is preliminary data.</text>
</comment>
<reference evidence="7 8" key="1">
    <citation type="submission" date="2024-06" db="EMBL/GenBank/DDBJ databases">
        <title>Aliikangiella maris sp. nov., sp. nov., a phycosphere bacterium isolated from seawater and ecosystem role in Phaeocystis globosa blooms.</title>
        <authorList>
            <person name="Li F."/>
        </authorList>
    </citation>
    <scope>NUCLEOTIDE SEQUENCE [LARGE SCALE GENOMIC DNA]</scope>
    <source>
        <strain evidence="7 8">GXAS 306</strain>
    </source>
</reference>
<evidence type="ECO:0000256" key="3">
    <source>
        <dbReference type="ARBA" id="ARBA00022729"/>
    </source>
</evidence>
<feature type="chain" id="PRO_5047183392" evidence="6">
    <location>
        <begin position="29"/>
        <end position="298"/>
    </location>
</feature>
<accession>A0ABV3MQJ2</accession>
<gene>
    <name evidence="7" type="ORF">ABVT42_13435</name>
</gene>
<evidence type="ECO:0000256" key="6">
    <source>
        <dbReference type="SAM" id="SignalP"/>
    </source>
</evidence>
<proteinExistence type="inferred from homology"/>
<keyword evidence="5" id="KW-0998">Cell outer membrane</keyword>
<comment type="subcellular location">
    <subcellularLocation>
        <location evidence="1">Cell outer membrane</location>
    </subcellularLocation>
</comment>
<dbReference type="PANTHER" id="PTHR38776:SF1">
    <property type="entry name" value="MLTA-INTERACTING PROTEIN-RELATED"/>
    <property type="match status" value="1"/>
</dbReference>
<dbReference type="Pfam" id="PF06629">
    <property type="entry name" value="MipA"/>
    <property type="match status" value="1"/>
</dbReference>
<keyword evidence="8" id="KW-1185">Reference proteome</keyword>
<evidence type="ECO:0000256" key="2">
    <source>
        <dbReference type="ARBA" id="ARBA00005722"/>
    </source>
</evidence>
<keyword evidence="4" id="KW-0472">Membrane</keyword>
<dbReference type="PANTHER" id="PTHR38776">
    <property type="entry name" value="MLTA-INTERACTING PROTEIN-RELATED"/>
    <property type="match status" value="1"/>
</dbReference>
<dbReference type="Proteomes" id="UP001554427">
    <property type="component" value="Unassembled WGS sequence"/>
</dbReference>
<dbReference type="RefSeq" id="WP_353896335.1">
    <property type="nucleotide sequence ID" value="NZ_JBEVCJ010000013.1"/>
</dbReference>
<evidence type="ECO:0000256" key="1">
    <source>
        <dbReference type="ARBA" id="ARBA00004442"/>
    </source>
</evidence>
<keyword evidence="3 6" id="KW-0732">Signal</keyword>
<dbReference type="EMBL" id="JBFDAH010000014">
    <property type="protein sequence ID" value="MEW4366467.1"/>
    <property type="molecule type" value="Genomic_DNA"/>
</dbReference>
<sequence length="298" mass="33993">MLVKLSVYCFRQILMLCIWSIFCQSVLAEEDCQAESADCVAVGEWSFGLGLGLGVRTNPLIKNNDIPLIVLPSISYYGERFFIENLDVGYTLIDDTPWMFNLLVTPSYDRAFFSRWDITNIIDNEAIYANDQVFEPVLDPNKDYQGPSTTNNYPLKKRQFSLLGGMEISTDIYQGQLQMQLLNDLSDVHSGSEVRFAYLKSLGKQGWSATVGFSWKDKSMTNYYYGVDPDETSATLRVYNAKSSFNPFVRIGWREKSESSSAWRFGFEYQQLSEEISNSPLVNKDYVITAFIGKQLSF</sequence>
<name>A0ABV3MQJ2_9GAMM</name>
<feature type="signal peptide" evidence="6">
    <location>
        <begin position="1"/>
        <end position="28"/>
    </location>
</feature>
<evidence type="ECO:0000256" key="4">
    <source>
        <dbReference type="ARBA" id="ARBA00023136"/>
    </source>
</evidence>
<protein>
    <submittedName>
        <fullName evidence="7">MipA/OmpV family protein</fullName>
    </submittedName>
</protein>
<evidence type="ECO:0000313" key="7">
    <source>
        <dbReference type="EMBL" id="MEW4366467.1"/>
    </source>
</evidence>